<protein>
    <recommendedName>
        <fullName evidence="5">DUF2357 domain-containing protein</fullName>
    </recommendedName>
</protein>
<reference evidence="3" key="1">
    <citation type="submission" date="2023-08" db="EMBL/GenBank/DDBJ databases">
        <title>Nitrogen cycling bacteria in agricultural field soils.</title>
        <authorList>
            <person name="Jang J."/>
        </authorList>
    </citation>
    <scope>NUCLEOTIDE SEQUENCE</scope>
    <source>
        <strain evidence="3">PS3-36</strain>
    </source>
</reference>
<accession>A0AA90TQH0</accession>
<name>A0AA90TQH0_9BACI</name>
<comment type="caution">
    <text evidence="3">The sequence shown here is derived from an EMBL/GenBank/DDBJ whole genome shotgun (WGS) entry which is preliminary data.</text>
</comment>
<dbReference type="AlphaFoldDB" id="A0AA90TQH0"/>
<evidence type="ECO:0000313" key="4">
    <source>
        <dbReference type="Proteomes" id="UP001178888"/>
    </source>
</evidence>
<feature type="compositionally biased region" description="Polar residues" evidence="2">
    <location>
        <begin position="279"/>
        <end position="291"/>
    </location>
</feature>
<evidence type="ECO:0008006" key="5">
    <source>
        <dbReference type="Google" id="ProtNLM"/>
    </source>
</evidence>
<evidence type="ECO:0000256" key="2">
    <source>
        <dbReference type="SAM" id="MobiDB-lite"/>
    </source>
</evidence>
<evidence type="ECO:0000313" key="3">
    <source>
        <dbReference type="EMBL" id="MDQ6598096.1"/>
    </source>
</evidence>
<keyword evidence="4" id="KW-1185">Reference proteome</keyword>
<sequence length="448" mass="52752">MVNPNPIIIQRIEELEILLSDLNLYDDVKELFGTPYSQLVYKKDEEEIIVIGLNKSDCYIKLSGYKWDLTPFLLLPIRKEFSIEKTLSWKLLDIEKVEISKLENAVKESIDNTKDLEQLMKFILVVISAYVNKASFLNRHANKLKSQVLEHFWKGEINVISELYEKNTQSKVEHFNKFIKKWQEQLSHKCAMDARHFSNDMDIDRLQLMNLIKTIQVYLNQSINKYIHSIKNLWFDADLIQDEVKFFDNVKEIRSMILLAQEYHRDMEGLLSKEESESTQEAEGSPSAESQIETELNGLSRFLYETSGNSTPFLNKEDIFTGNHNFVINENILDKLADSVSNGNKNKKEYSNLIRIIFNKSLTKGFTVREIVRTFFISKYDNESERKDFEQRYDVKRLFVKSTLENVFDTLMDKLKELNIIKSELSVIQLKQQEKISFNLNFQIYDKY</sequence>
<dbReference type="Proteomes" id="UP001178888">
    <property type="component" value="Unassembled WGS sequence"/>
</dbReference>
<evidence type="ECO:0000256" key="1">
    <source>
        <dbReference type="SAM" id="Coils"/>
    </source>
</evidence>
<proteinExistence type="predicted"/>
<feature type="region of interest" description="Disordered" evidence="2">
    <location>
        <begin position="271"/>
        <end position="291"/>
    </location>
</feature>
<keyword evidence="1" id="KW-0175">Coiled coil</keyword>
<gene>
    <name evidence="3" type="ORF">RCG21_17335</name>
</gene>
<feature type="coiled-coil region" evidence="1">
    <location>
        <begin position="92"/>
        <end position="119"/>
    </location>
</feature>
<organism evidence="3 4">
    <name type="scientific">Bacillus salipaludis</name>
    <dbReference type="NCBI Taxonomy" id="2547811"/>
    <lineage>
        <taxon>Bacteria</taxon>
        <taxon>Bacillati</taxon>
        <taxon>Bacillota</taxon>
        <taxon>Bacilli</taxon>
        <taxon>Bacillales</taxon>
        <taxon>Bacillaceae</taxon>
        <taxon>Bacillus</taxon>
    </lineage>
</organism>
<dbReference type="EMBL" id="JAVGVR010000001">
    <property type="protein sequence ID" value="MDQ6598096.1"/>
    <property type="molecule type" value="Genomic_DNA"/>
</dbReference>
<dbReference type="RefSeq" id="WP_308913481.1">
    <property type="nucleotide sequence ID" value="NZ_JAVGVR010000001.1"/>
</dbReference>